<evidence type="ECO:0000256" key="4">
    <source>
        <dbReference type="ARBA" id="ARBA00021697"/>
    </source>
</evidence>
<evidence type="ECO:0000256" key="1">
    <source>
        <dbReference type="ARBA" id="ARBA00004970"/>
    </source>
</evidence>
<dbReference type="InterPro" id="IPR006385">
    <property type="entry name" value="HAD_hydro_SerB1"/>
</dbReference>
<comment type="pathway">
    <text evidence="1">Amino-acid biosynthesis; L-histidine biosynthesis; L-histidine from 5-phospho-alpha-D-ribose 1-diphosphate: step 8/9.</text>
</comment>
<organism evidence="11 12">
    <name type="scientific">Advenella kashmirensis</name>
    <dbReference type="NCBI Taxonomy" id="310575"/>
    <lineage>
        <taxon>Bacteria</taxon>
        <taxon>Pseudomonadati</taxon>
        <taxon>Pseudomonadota</taxon>
        <taxon>Betaproteobacteria</taxon>
        <taxon>Burkholderiales</taxon>
        <taxon>Alcaligenaceae</taxon>
    </lineage>
</organism>
<comment type="caution">
    <text evidence="11">The sequence shown here is derived from an EMBL/GenBank/DDBJ whole genome shotgun (WGS) entry which is preliminary data.</text>
</comment>
<proteinExistence type="inferred from homology"/>
<sequence>MTQRLALFDLDHTLLPIDTDRHWVDFLARNGWGGDPKVVQAKNHELMEKYTAGTLKIEESVEFMLSFLNLHTPYELARFHEQYMHEVVRPAMRDKAVALVAKHLEQGDLCCLVSATNEFVIAPVARAFGIPHVIGTVPEYKNGRYTGKVVGTPSYQNGKIVRVNEWLGSMGLTLEHFTESWFYSDSQNDIPLLEAVTHPVATNPVPPLRELANKKGWPVLDLFPLQ</sequence>
<dbReference type="EMBL" id="DOEK01000013">
    <property type="protein sequence ID" value="HBP29034.1"/>
    <property type="molecule type" value="Genomic_DNA"/>
</dbReference>
<evidence type="ECO:0000313" key="12">
    <source>
        <dbReference type="Proteomes" id="UP000264036"/>
    </source>
</evidence>
<dbReference type="InterPro" id="IPR036412">
    <property type="entry name" value="HAD-like_sf"/>
</dbReference>
<evidence type="ECO:0000256" key="6">
    <source>
        <dbReference type="ARBA" id="ARBA00022801"/>
    </source>
</evidence>
<dbReference type="EC" id="3.1.3.15" evidence="3"/>
<gene>
    <name evidence="11" type="ORF">DD666_06430</name>
</gene>
<comment type="function">
    <text evidence="10">Catalyzes the dephosphorylation of histidinol-phosphate to histidinol, the direct precursor of histidine.</text>
</comment>
<dbReference type="SUPFAM" id="SSF56784">
    <property type="entry name" value="HAD-like"/>
    <property type="match status" value="1"/>
</dbReference>
<evidence type="ECO:0000256" key="10">
    <source>
        <dbReference type="ARBA" id="ARBA00053547"/>
    </source>
</evidence>
<keyword evidence="7" id="KW-0460">Magnesium</keyword>
<dbReference type="PANTHER" id="PTHR43344">
    <property type="entry name" value="PHOSPHOSERINE PHOSPHATASE"/>
    <property type="match status" value="1"/>
</dbReference>
<dbReference type="NCBIfam" id="TIGR01488">
    <property type="entry name" value="HAD-SF-IB"/>
    <property type="match status" value="1"/>
</dbReference>
<evidence type="ECO:0000256" key="5">
    <source>
        <dbReference type="ARBA" id="ARBA00022723"/>
    </source>
</evidence>
<keyword evidence="6 11" id="KW-0378">Hydrolase</keyword>
<dbReference type="InterPro" id="IPR023214">
    <property type="entry name" value="HAD_sf"/>
</dbReference>
<dbReference type="Proteomes" id="UP000264036">
    <property type="component" value="Unassembled WGS sequence"/>
</dbReference>
<dbReference type="NCBIfam" id="TIGR01490">
    <property type="entry name" value="HAD-SF-IB-hyp1"/>
    <property type="match status" value="1"/>
</dbReference>
<dbReference type="GO" id="GO:0004401">
    <property type="term" value="F:histidinol-phosphatase activity"/>
    <property type="evidence" value="ECO:0007669"/>
    <property type="project" value="UniProtKB-EC"/>
</dbReference>
<name>A0A356LDP5_9BURK</name>
<dbReference type="Pfam" id="PF12710">
    <property type="entry name" value="HAD"/>
    <property type="match status" value="1"/>
</dbReference>
<reference evidence="11 12" key="1">
    <citation type="journal article" date="2018" name="Nat. Biotechnol.">
        <title>A standardized bacterial taxonomy based on genome phylogeny substantially revises the tree of life.</title>
        <authorList>
            <person name="Parks D.H."/>
            <person name="Chuvochina M."/>
            <person name="Waite D.W."/>
            <person name="Rinke C."/>
            <person name="Skarshewski A."/>
            <person name="Chaumeil P.A."/>
            <person name="Hugenholtz P."/>
        </authorList>
    </citation>
    <scope>NUCLEOTIDE SEQUENCE [LARGE SCALE GENOMIC DNA]</scope>
    <source>
        <strain evidence="11">UBA10707</strain>
    </source>
</reference>
<evidence type="ECO:0000256" key="8">
    <source>
        <dbReference type="ARBA" id="ARBA00033209"/>
    </source>
</evidence>
<dbReference type="AlphaFoldDB" id="A0A356LDP5"/>
<evidence type="ECO:0000256" key="9">
    <source>
        <dbReference type="ARBA" id="ARBA00052092"/>
    </source>
</evidence>
<dbReference type="PANTHER" id="PTHR43344:SF13">
    <property type="entry name" value="PHOSPHATASE RV3661-RELATED"/>
    <property type="match status" value="1"/>
</dbReference>
<dbReference type="InterPro" id="IPR050582">
    <property type="entry name" value="HAD-like_SerB"/>
</dbReference>
<evidence type="ECO:0000256" key="3">
    <source>
        <dbReference type="ARBA" id="ARBA00013085"/>
    </source>
</evidence>
<protein>
    <recommendedName>
        <fullName evidence="4">Histidinol-phosphatase</fullName>
        <ecNumber evidence="3">3.1.3.15</ecNumber>
    </recommendedName>
    <alternativeName>
        <fullName evidence="8">Histidinol-phosphate phosphatase</fullName>
    </alternativeName>
</protein>
<dbReference type="Gene3D" id="1.20.1440.100">
    <property type="entry name" value="SG protein - dephosphorylation function"/>
    <property type="match status" value="1"/>
</dbReference>
<comment type="similarity">
    <text evidence="2">Belongs to the HAD-like hydrolase superfamily. SerB family.</text>
</comment>
<keyword evidence="5" id="KW-0479">Metal-binding</keyword>
<evidence type="ECO:0000256" key="7">
    <source>
        <dbReference type="ARBA" id="ARBA00022842"/>
    </source>
</evidence>
<evidence type="ECO:0000313" key="11">
    <source>
        <dbReference type="EMBL" id="HBP29034.1"/>
    </source>
</evidence>
<dbReference type="CDD" id="cd02612">
    <property type="entry name" value="HAD_PGPPase"/>
    <property type="match status" value="1"/>
</dbReference>
<accession>A0A356LDP5</accession>
<dbReference type="GO" id="GO:0046872">
    <property type="term" value="F:metal ion binding"/>
    <property type="evidence" value="ECO:0007669"/>
    <property type="project" value="UniProtKB-KW"/>
</dbReference>
<dbReference type="Gene3D" id="3.40.50.1000">
    <property type="entry name" value="HAD superfamily/HAD-like"/>
    <property type="match status" value="1"/>
</dbReference>
<comment type="catalytic activity">
    <reaction evidence="9">
        <text>L-histidinol phosphate + H2O = L-histidinol + phosphate</text>
        <dbReference type="Rhea" id="RHEA:14465"/>
        <dbReference type="ChEBI" id="CHEBI:15377"/>
        <dbReference type="ChEBI" id="CHEBI:43474"/>
        <dbReference type="ChEBI" id="CHEBI:57699"/>
        <dbReference type="ChEBI" id="CHEBI:57980"/>
        <dbReference type="EC" id="3.1.3.15"/>
    </reaction>
    <physiologicalReaction direction="left-to-right" evidence="9">
        <dbReference type="Rhea" id="RHEA:14466"/>
    </physiologicalReaction>
</comment>
<dbReference type="FunFam" id="3.40.50.1000:FF:000025">
    <property type="entry name" value="HAD hydrolase, family IB"/>
    <property type="match status" value="1"/>
</dbReference>
<evidence type="ECO:0000256" key="2">
    <source>
        <dbReference type="ARBA" id="ARBA00009184"/>
    </source>
</evidence>